<gene>
    <name evidence="2" type="ORF">BS47DRAFT_1349467</name>
</gene>
<reference evidence="2" key="1">
    <citation type="journal article" date="2020" name="Nat. Commun.">
        <title>Large-scale genome sequencing of mycorrhizal fungi provides insights into the early evolution of symbiotic traits.</title>
        <authorList>
            <person name="Miyauchi S."/>
            <person name="Kiss E."/>
            <person name="Kuo A."/>
            <person name="Drula E."/>
            <person name="Kohler A."/>
            <person name="Sanchez-Garcia M."/>
            <person name="Morin E."/>
            <person name="Andreopoulos B."/>
            <person name="Barry K.W."/>
            <person name="Bonito G."/>
            <person name="Buee M."/>
            <person name="Carver A."/>
            <person name="Chen C."/>
            <person name="Cichocki N."/>
            <person name="Clum A."/>
            <person name="Culley D."/>
            <person name="Crous P.W."/>
            <person name="Fauchery L."/>
            <person name="Girlanda M."/>
            <person name="Hayes R.D."/>
            <person name="Keri Z."/>
            <person name="LaButti K."/>
            <person name="Lipzen A."/>
            <person name="Lombard V."/>
            <person name="Magnuson J."/>
            <person name="Maillard F."/>
            <person name="Murat C."/>
            <person name="Nolan M."/>
            <person name="Ohm R.A."/>
            <person name="Pangilinan J."/>
            <person name="Pereira M.F."/>
            <person name="Perotto S."/>
            <person name="Peter M."/>
            <person name="Pfister S."/>
            <person name="Riley R."/>
            <person name="Sitrit Y."/>
            <person name="Stielow J.B."/>
            <person name="Szollosi G."/>
            <person name="Zifcakova L."/>
            <person name="Stursova M."/>
            <person name="Spatafora J.W."/>
            <person name="Tedersoo L."/>
            <person name="Vaario L.M."/>
            <person name="Yamada A."/>
            <person name="Yan M."/>
            <person name="Wang P."/>
            <person name="Xu J."/>
            <person name="Bruns T."/>
            <person name="Baldrian P."/>
            <person name="Vilgalys R."/>
            <person name="Dunand C."/>
            <person name="Henrissat B."/>
            <person name="Grigoriev I.V."/>
            <person name="Hibbett D."/>
            <person name="Nagy L.G."/>
            <person name="Martin F.M."/>
        </authorList>
    </citation>
    <scope>NUCLEOTIDE SEQUENCE</scope>
    <source>
        <strain evidence="2">UP504</strain>
    </source>
</reference>
<proteinExistence type="predicted"/>
<feature type="region of interest" description="Disordered" evidence="1">
    <location>
        <begin position="54"/>
        <end position="91"/>
    </location>
</feature>
<evidence type="ECO:0000313" key="2">
    <source>
        <dbReference type="EMBL" id="KAF9509227.1"/>
    </source>
</evidence>
<sequence length="91" mass="9474">MVFDGPNHSHNHHQSTISITPLEARKTCPPSEASWSVFPPPLILRPWMAFSRPVGTGATASSSAGSFGSSLSPVDELSSSSSSSKSSSKSS</sequence>
<accession>A0A9P6DPP9</accession>
<feature type="non-terminal residue" evidence="2">
    <location>
        <position position="1"/>
    </location>
</feature>
<keyword evidence="3" id="KW-1185">Reference proteome</keyword>
<protein>
    <submittedName>
        <fullName evidence="2">Uncharacterized protein</fullName>
    </submittedName>
</protein>
<evidence type="ECO:0000256" key="1">
    <source>
        <dbReference type="SAM" id="MobiDB-lite"/>
    </source>
</evidence>
<feature type="region of interest" description="Disordered" evidence="1">
    <location>
        <begin position="1"/>
        <end position="33"/>
    </location>
</feature>
<comment type="caution">
    <text evidence="2">The sequence shown here is derived from an EMBL/GenBank/DDBJ whole genome shotgun (WGS) entry which is preliminary data.</text>
</comment>
<evidence type="ECO:0000313" key="3">
    <source>
        <dbReference type="Proteomes" id="UP000886523"/>
    </source>
</evidence>
<feature type="compositionally biased region" description="Low complexity" evidence="1">
    <location>
        <begin position="55"/>
        <end position="91"/>
    </location>
</feature>
<organism evidence="2 3">
    <name type="scientific">Hydnum rufescens UP504</name>
    <dbReference type="NCBI Taxonomy" id="1448309"/>
    <lineage>
        <taxon>Eukaryota</taxon>
        <taxon>Fungi</taxon>
        <taxon>Dikarya</taxon>
        <taxon>Basidiomycota</taxon>
        <taxon>Agaricomycotina</taxon>
        <taxon>Agaricomycetes</taxon>
        <taxon>Cantharellales</taxon>
        <taxon>Hydnaceae</taxon>
        <taxon>Hydnum</taxon>
    </lineage>
</organism>
<dbReference type="AlphaFoldDB" id="A0A9P6DPP9"/>
<dbReference type="EMBL" id="MU129040">
    <property type="protein sequence ID" value="KAF9509227.1"/>
    <property type="molecule type" value="Genomic_DNA"/>
</dbReference>
<name>A0A9P6DPP9_9AGAM</name>
<dbReference type="Proteomes" id="UP000886523">
    <property type="component" value="Unassembled WGS sequence"/>
</dbReference>